<evidence type="ECO:0000256" key="3">
    <source>
        <dbReference type="ARBA" id="ARBA00023125"/>
    </source>
</evidence>
<accession>A0A2S6ZC87</accession>
<evidence type="ECO:0000256" key="1">
    <source>
        <dbReference type="ARBA" id="ARBA00010923"/>
    </source>
</evidence>
<dbReference type="Pfam" id="PF01420">
    <property type="entry name" value="Methylase_S"/>
    <property type="match status" value="1"/>
</dbReference>
<evidence type="ECO:0000259" key="4">
    <source>
        <dbReference type="Pfam" id="PF01420"/>
    </source>
</evidence>
<dbReference type="EMBL" id="MIGX01000093">
    <property type="protein sequence ID" value="PPT87079.1"/>
    <property type="molecule type" value="Genomic_DNA"/>
</dbReference>
<dbReference type="OrthoDB" id="398435at2"/>
<dbReference type="Proteomes" id="UP000239898">
    <property type="component" value="Unassembled WGS sequence"/>
</dbReference>
<comment type="caution">
    <text evidence="5">The sequence shown here is derived from an EMBL/GenBank/DDBJ whole genome shotgun (WGS) entry which is preliminary data.</text>
</comment>
<dbReference type="Gene3D" id="3.90.220.20">
    <property type="entry name" value="DNA methylase specificity domains"/>
    <property type="match status" value="2"/>
</dbReference>
<proteinExistence type="inferred from homology"/>
<gene>
    <name evidence="5" type="ORF">XthCFBP4691_15525</name>
</gene>
<protein>
    <recommendedName>
        <fullName evidence="4">Type I restriction modification DNA specificity domain-containing protein</fullName>
    </recommendedName>
</protein>
<dbReference type="InterPro" id="IPR000055">
    <property type="entry name" value="Restrct_endonuc_typeI_TRD"/>
</dbReference>
<name>A0A2S6ZC87_9XANT</name>
<comment type="similarity">
    <text evidence="1">Belongs to the type-I restriction system S methylase family.</text>
</comment>
<feature type="domain" description="Type I restriction modification DNA specificity" evidence="4">
    <location>
        <begin position="27"/>
        <end position="206"/>
    </location>
</feature>
<dbReference type="InterPro" id="IPR044946">
    <property type="entry name" value="Restrct_endonuc_typeI_TRD_sf"/>
</dbReference>
<dbReference type="AlphaFoldDB" id="A0A2S6ZC87"/>
<evidence type="ECO:0000313" key="6">
    <source>
        <dbReference type="Proteomes" id="UP000239898"/>
    </source>
</evidence>
<organism evidence="5 6">
    <name type="scientific">Xanthomonas theicola</name>
    <dbReference type="NCBI Taxonomy" id="56464"/>
    <lineage>
        <taxon>Bacteria</taxon>
        <taxon>Pseudomonadati</taxon>
        <taxon>Pseudomonadota</taxon>
        <taxon>Gammaproteobacteria</taxon>
        <taxon>Lysobacterales</taxon>
        <taxon>Lysobacteraceae</taxon>
        <taxon>Xanthomonas</taxon>
    </lineage>
</organism>
<dbReference type="PANTHER" id="PTHR30408:SF13">
    <property type="entry name" value="TYPE I RESTRICTION ENZYME HINDI SPECIFICITY SUBUNIT"/>
    <property type="match status" value="1"/>
</dbReference>
<dbReference type="InterPro" id="IPR052021">
    <property type="entry name" value="Type-I_RS_S_subunit"/>
</dbReference>
<dbReference type="GO" id="GO:0003677">
    <property type="term" value="F:DNA binding"/>
    <property type="evidence" value="ECO:0007669"/>
    <property type="project" value="UniProtKB-KW"/>
</dbReference>
<reference evidence="5 6" key="1">
    <citation type="submission" date="2016-08" db="EMBL/GenBank/DDBJ databases">
        <title>Evolution of the type three secretion system and type three effector repertoires in Xanthomonas.</title>
        <authorList>
            <person name="Merda D."/>
            <person name="Briand M."/>
            <person name="Bosis E."/>
            <person name="Rousseau C."/>
            <person name="Portier P."/>
            <person name="Jacques M.-A."/>
            <person name="Fischer-Le Saux M."/>
        </authorList>
    </citation>
    <scope>NUCLEOTIDE SEQUENCE [LARGE SCALE GENOMIC DNA]</scope>
    <source>
        <strain evidence="5 6">CFBP 4691</strain>
    </source>
</reference>
<dbReference type="PANTHER" id="PTHR30408">
    <property type="entry name" value="TYPE-1 RESTRICTION ENZYME ECOKI SPECIFICITY PROTEIN"/>
    <property type="match status" value="1"/>
</dbReference>
<sequence>MPSSMRSWRRWVMASSAYQAELEAICPEDWKVVPLTDVAFFQEGPGILAKDFHDRGVPLIRLKGVEGDFVTLEGCNFLAPEKVANKWNHFRLERGDLVISTSASFGRISVVTEEAEGAVPYTGLIRFRPKNRDIDSGFLRAFLGSSAFMQQVEAMASGSVIRHFGPMHLKQMALPLPPIHEQRAIGEMATLLAVRINNLRQTNATLEAIAAALFKSWFVDFDGVPPEDMQESELGSIPNGWRVGILGDLCELNAAKWTDKKHPPTVRYIDLSSVSANRIEAVNEFAFDAAPSRARMQLREGDTIVGTVRPGNRAFAYIHAPTPNLTGSTGFAVLSPKQPHHASFIYLSATRDEAIQRLANLADGAAYPAVRSNVVAETPCAIAPDEVIAEFSIVTKPMLERIEQNNQQAATLANLRDALLPRLLSGQLRVNQ</sequence>
<evidence type="ECO:0000256" key="2">
    <source>
        <dbReference type="ARBA" id="ARBA00022747"/>
    </source>
</evidence>
<keyword evidence="6" id="KW-1185">Reference proteome</keyword>
<evidence type="ECO:0000313" key="5">
    <source>
        <dbReference type="EMBL" id="PPT87079.1"/>
    </source>
</evidence>
<dbReference type="SUPFAM" id="SSF116734">
    <property type="entry name" value="DNA methylase specificity domain"/>
    <property type="match status" value="2"/>
</dbReference>
<keyword evidence="3" id="KW-0238">DNA-binding</keyword>
<keyword evidence="2" id="KW-0680">Restriction system</keyword>
<dbReference type="GO" id="GO:0009307">
    <property type="term" value="P:DNA restriction-modification system"/>
    <property type="evidence" value="ECO:0007669"/>
    <property type="project" value="UniProtKB-KW"/>
</dbReference>